<feature type="compositionally biased region" description="Gly residues" evidence="1">
    <location>
        <begin position="57"/>
        <end position="80"/>
    </location>
</feature>
<feature type="non-terminal residue" evidence="2">
    <location>
        <position position="1"/>
    </location>
</feature>
<gene>
    <name evidence="2" type="ORF">KUDE01_002941</name>
</gene>
<keyword evidence="3" id="KW-1185">Reference proteome</keyword>
<dbReference type="AlphaFoldDB" id="A0AAD9B5C4"/>
<feature type="compositionally biased region" description="Polar residues" evidence="1">
    <location>
        <begin position="40"/>
        <end position="56"/>
    </location>
</feature>
<protein>
    <submittedName>
        <fullName evidence="2">E3 ubiquitin-protein ligase synoviolin B</fullName>
    </submittedName>
</protein>
<accession>A0AAD9B5C4</accession>
<evidence type="ECO:0000313" key="2">
    <source>
        <dbReference type="EMBL" id="KAK1877632.1"/>
    </source>
</evidence>
<feature type="region of interest" description="Disordered" evidence="1">
    <location>
        <begin position="40"/>
        <end position="80"/>
    </location>
</feature>
<reference evidence="2" key="1">
    <citation type="submission" date="2023-04" db="EMBL/GenBank/DDBJ databases">
        <title>Chromosome-level genome of Chaenocephalus aceratus.</title>
        <authorList>
            <person name="Park H."/>
        </authorList>
    </citation>
    <scope>NUCLEOTIDE SEQUENCE</scope>
    <source>
        <strain evidence="2">DE</strain>
        <tissue evidence="2">Muscle</tissue>
    </source>
</reference>
<organism evidence="2 3">
    <name type="scientific">Dissostichus eleginoides</name>
    <name type="common">Patagonian toothfish</name>
    <name type="synonym">Dissostichus amissus</name>
    <dbReference type="NCBI Taxonomy" id="100907"/>
    <lineage>
        <taxon>Eukaryota</taxon>
        <taxon>Metazoa</taxon>
        <taxon>Chordata</taxon>
        <taxon>Craniata</taxon>
        <taxon>Vertebrata</taxon>
        <taxon>Euteleostomi</taxon>
        <taxon>Actinopterygii</taxon>
        <taxon>Neopterygii</taxon>
        <taxon>Teleostei</taxon>
        <taxon>Neoteleostei</taxon>
        <taxon>Acanthomorphata</taxon>
        <taxon>Eupercaria</taxon>
        <taxon>Perciformes</taxon>
        <taxon>Notothenioidei</taxon>
        <taxon>Nototheniidae</taxon>
        <taxon>Dissostichus</taxon>
    </lineage>
</organism>
<comment type="caution">
    <text evidence="2">The sequence shown here is derived from an EMBL/GenBank/DDBJ whole genome shotgun (WGS) entry which is preliminary data.</text>
</comment>
<dbReference type="EMBL" id="JASDAP010000027">
    <property type="protein sequence ID" value="KAK1877632.1"/>
    <property type="molecule type" value="Genomic_DNA"/>
</dbReference>
<evidence type="ECO:0000313" key="3">
    <source>
        <dbReference type="Proteomes" id="UP001228049"/>
    </source>
</evidence>
<proteinExistence type="predicted"/>
<name>A0AAD9B5C4_DISEL</name>
<dbReference type="Proteomes" id="UP001228049">
    <property type="component" value="Unassembled WGS sequence"/>
</dbReference>
<evidence type="ECO:0000256" key="1">
    <source>
        <dbReference type="SAM" id="MobiDB-lite"/>
    </source>
</evidence>
<sequence length="80" mass="7726">KDCVRELELTNQSAAFAERSESDGNTLTSRPLIQSQVVEVNSPPSGMQSPAGTGSESRGGGEGGGGPGEGPGGGGGGPGI</sequence>